<protein>
    <recommendedName>
        <fullName evidence="4">DUF3750 domain-containing protein</fullName>
    </recommendedName>
</protein>
<keyword evidence="1" id="KW-1133">Transmembrane helix</keyword>
<evidence type="ECO:0000313" key="2">
    <source>
        <dbReference type="EMBL" id="QGO04191.1"/>
    </source>
</evidence>
<keyword evidence="1" id="KW-0812">Transmembrane</keyword>
<feature type="transmembrane region" description="Helical" evidence="1">
    <location>
        <begin position="6"/>
        <end position="25"/>
    </location>
</feature>
<reference evidence="2 3" key="1">
    <citation type="submission" date="2019-04" db="EMBL/GenBank/DDBJ databases">
        <title>Complete genome sequencing of Piscirickettsia salmonis strain Psal-009.</title>
        <authorList>
            <person name="Schober I."/>
            <person name="Bunk B."/>
            <person name="Sproer C."/>
            <person name="Carril G.P."/>
            <person name="Riedel T."/>
            <person name="Flores-Herrera P.A."/>
            <person name="Nourdin-Galindo G."/>
            <person name="Marshall S.H."/>
            <person name="Overmann J."/>
        </authorList>
    </citation>
    <scope>NUCLEOTIDE SEQUENCE [LARGE SCALE GENOMIC DNA]</scope>
    <source>
        <strain evidence="2 3">Psal-009</strain>
    </source>
</reference>
<evidence type="ECO:0000313" key="3">
    <source>
        <dbReference type="Proteomes" id="UP000422232"/>
    </source>
</evidence>
<proteinExistence type="predicted"/>
<name>A0A9Q6LHU8_PISSA</name>
<dbReference type="RefSeq" id="WP_036776493.1">
    <property type="nucleotide sequence ID" value="NZ_CP038893.1"/>
</dbReference>
<dbReference type="InterPro" id="IPR022224">
    <property type="entry name" value="DUF3750"/>
</dbReference>
<evidence type="ECO:0008006" key="4">
    <source>
        <dbReference type="Google" id="ProtNLM"/>
    </source>
</evidence>
<gene>
    <name evidence="2" type="ORF">Psal009_00046</name>
</gene>
<evidence type="ECO:0000256" key="1">
    <source>
        <dbReference type="SAM" id="Phobius"/>
    </source>
</evidence>
<organism evidence="2 3">
    <name type="scientific">Piscirickettsia salmonis</name>
    <dbReference type="NCBI Taxonomy" id="1238"/>
    <lineage>
        <taxon>Bacteria</taxon>
        <taxon>Pseudomonadati</taxon>
        <taxon>Pseudomonadota</taxon>
        <taxon>Gammaproteobacteria</taxon>
        <taxon>Thiotrichales</taxon>
        <taxon>Piscirickettsiaceae</taxon>
        <taxon>Piscirickettsia</taxon>
    </lineage>
</organism>
<accession>A0A9Q6LHU8</accession>
<keyword evidence="3" id="KW-1185">Reference proteome</keyword>
<sequence length="253" mass="28108">MLLKTFFIIIIILITLLIGPIWLAVTGQVQFGQNWQTADRHSIGIAPTAGQFKEAVVQLYEARAFNWRGLFAVHTWIAVKPYGATHYTNYQVTGWNAYHNRPIVDISSGAPDRLWFGHTPIIVKSLTGKKAEILITKIAKAAKSYPYAHTYQAWPGPNSNTFIAYILDQTPEFGAIMPANALGKDYVSLKIIITRLADKTGYRLSLWGVLGLIISNRQGVQLNLFGLTLGLSWQPWGVILPGLGLLPKPSNHE</sequence>
<keyword evidence="1" id="KW-0472">Membrane</keyword>
<dbReference type="EMBL" id="CP038908">
    <property type="protein sequence ID" value="QGO04191.1"/>
    <property type="molecule type" value="Genomic_DNA"/>
</dbReference>
<dbReference type="AlphaFoldDB" id="A0A9Q6LHU8"/>
<dbReference type="Pfam" id="PF12570">
    <property type="entry name" value="DUF3750"/>
    <property type="match status" value="1"/>
</dbReference>
<dbReference type="Proteomes" id="UP000422232">
    <property type="component" value="Chromosome"/>
</dbReference>